<keyword evidence="5" id="KW-1185">Reference proteome</keyword>
<dbReference type="InterPro" id="IPR008979">
    <property type="entry name" value="Galactose-bd-like_sf"/>
</dbReference>
<comment type="caution">
    <text evidence="4">The sequence shown here is derived from an EMBL/GenBank/DDBJ whole genome shotgun (WGS) entry which is preliminary data.</text>
</comment>
<dbReference type="SUPFAM" id="SSF53474">
    <property type="entry name" value="alpha/beta-Hydrolases"/>
    <property type="match status" value="1"/>
</dbReference>
<name>A0A369W4M3_9HYPH</name>
<keyword evidence="1 4" id="KW-0378">Hydrolase</keyword>
<gene>
    <name evidence="4" type="ORF">DVH29_12745</name>
</gene>
<dbReference type="PANTHER" id="PTHR43056">
    <property type="entry name" value="PEPTIDASE S9 PROLYL OLIGOPEPTIDASE"/>
    <property type="match status" value="1"/>
</dbReference>
<evidence type="ECO:0000256" key="1">
    <source>
        <dbReference type="ARBA" id="ARBA00022801"/>
    </source>
</evidence>
<feature type="region of interest" description="Disordered" evidence="2">
    <location>
        <begin position="529"/>
        <end position="550"/>
    </location>
</feature>
<protein>
    <submittedName>
        <fullName evidence="4">CocE/NonD family hydrolase</fullName>
    </submittedName>
</protein>
<organism evidence="4 5">
    <name type="scientific">Pelagibacterium lacus</name>
    <dbReference type="NCBI Taxonomy" id="2282655"/>
    <lineage>
        <taxon>Bacteria</taxon>
        <taxon>Pseudomonadati</taxon>
        <taxon>Pseudomonadota</taxon>
        <taxon>Alphaproteobacteria</taxon>
        <taxon>Hyphomicrobiales</taxon>
        <taxon>Devosiaceae</taxon>
        <taxon>Pelagibacterium</taxon>
    </lineage>
</organism>
<dbReference type="GO" id="GO:0008239">
    <property type="term" value="F:dipeptidyl-peptidase activity"/>
    <property type="evidence" value="ECO:0007669"/>
    <property type="project" value="InterPro"/>
</dbReference>
<dbReference type="InterPro" id="IPR005674">
    <property type="entry name" value="CocE/Ser_esterase"/>
</dbReference>
<dbReference type="InterPro" id="IPR050585">
    <property type="entry name" value="Xaa-Pro_dipeptidyl-ppase/CocE"/>
</dbReference>
<dbReference type="PANTHER" id="PTHR43056:SF10">
    <property type="entry name" value="COCE_NOND FAMILY, PUTATIVE (AFU_ORTHOLOGUE AFUA_7G00600)-RELATED"/>
    <property type="match status" value="1"/>
</dbReference>
<sequence>MPVVYEVEKKNKTGHDIVMEHDVDVPMRDGATLKANVFRPKTPGKYPVIITLGPYGKDLHFSNHRKDTWDTLVKNCPDVFEHSTGKWMAFETPDPEVWVPHGYVTVRVDSRGLCKSPGKMDVNSPQEFADYYDAIEWAGTQSWSSGKVGLLGISYFACGQWMVSSLRPPHLAAIQPWQGTSDFYRGRTRTGGMFCDGFVHFWWARNLQRQHGNPNCDLVDMVTGERLSGSGNLSEEELRANRFDYIQGVLDHPLCDEYYTSRSGDLSQVSLPALVVANWGGLGLHLRGTVTGFMGLASEQKWLKIQSGSYFATFFQPESVLLQRKFFDRYLKDEDNGWESEPRVEVMVRGPGDSVAETLTSKSWPLDGTSWQKLYLNAPELILDAEPAKIIGETTYPALSEGVTFATGPLETDLTLAGPFKAHLHVSCDKPDMDLFATIQAFDPDGDEVTFAAADEPKLPVSQGWLRVTHRKLDDSRTTDWMPWHAHDEEQPLTPGHIYQIEVEIWPASIALTKGSRLSLTLQGKDFERPGATGKMKGSGLFTHNDPTDRPVDRFNGNHTIYTGGDYASYLQVPVIASS</sequence>
<dbReference type="Gene3D" id="2.60.120.260">
    <property type="entry name" value="Galactose-binding domain-like"/>
    <property type="match status" value="1"/>
</dbReference>
<evidence type="ECO:0000256" key="2">
    <source>
        <dbReference type="SAM" id="MobiDB-lite"/>
    </source>
</evidence>
<dbReference type="Gene3D" id="1.10.3020.20">
    <property type="match status" value="1"/>
</dbReference>
<proteinExistence type="predicted"/>
<dbReference type="RefSeq" id="WP_114646569.1">
    <property type="nucleotide sequence ID" value="NZ_QQNH01000021.1"/>
</dbReference>
<dbReference type="SMART" id="SM00939">
    <property type="entry name" value="PepX_C"/>
    <property type="match status" value="1"/>
</dbReference>
<reference evidence="5" key="1">
    <citation type="submission" date="2018-07" db="EMBL/GenBank/DDBJ databases">
        <authorList>
            <person name="Liu B.-T."/>
            <person name="Du Z."/>
        </authorList>
    </citation>
    <scope>NUCLEOTIDE SEQUENCE [LARGE SCALE GENOMIC DNA]</scope>
    <source>
        <strain evidence="5">XYN52</strain>
    </source>
</reference>
<dbReference type="Proteomes" id="UP000253759">
    <property type="component" value="Unassembled WGS sequence"/>
</dbReference>
<dbReference type="Pfam" id="PF08530">
    <property type="entry name" value="PepX_C"/>
    <property type="match status" value="1"/>
</dbReference>
<dbReference type="AlphaFoldDB" id="A0A369W4M3"/>
<evidence type="ECO:0000313" key="4">
    <source>
        <dbReference type="EMBL" id="RDE08212.1"/>
    </source>
</evidence>
<dbReference type="EMBL" id="QQNH01000021">
    <property type="protein sequence ID" value="RDE08212.1"/>
    <property type="molecule type" value="Genomic_DNA"/>
</dbReference>
<dbReference type="OrthoDB" id="9806163at2"/>
<dbReference type="InterPro" id="IPR013736">
    <property type="entry name" value="Xaa-Pro_dipept_C"/>
</dbReference>
<feature type="domain" description="Xaa-Pro dipeptidyl-peptidase C-terminal" evidence="3">
    <location>
        <begin position="324"/>
        <end position="572"/>
    </location>
</feature>
<evidence type="ECO:0000313" key="5">
    <source>
        <dbReference type="Proteomes" id="UP000253759"/>
    </source>
</evidence>
<dbReference type="Pfam" id="PF02129">
    <property type="entry name" value="Peptidase_S15"/>
    <property type="match status" value="1"/>
</dbReference>
<evidence type="ECO:0000259" key="3">
    <source>
        <dbReference type="SMART" id="SM00939"/>
    </source>
</evidence>
<dbReference type="SUPFAM" id="SSF49785">
    <property type="entry name" value="Galactose-binding domain-like"/>
    <property type="match status" value="1"/>
</dbReference>
<dbReference type="InterPro" id="IPR029058">
    <property type="entry name" value="AB_hydrolase_fold"/>
</dbReference>
<dbReference type="NCBIfam" id="TIGR00976">
    <property type="entry name" value="CocE_NonD"/>
    <property type="match status" value="1"/>
</dbReference>
<accession>A0A369W4M3</accession>
<dbReference type="Gene3D" id="3.40.50.1820">
    <property type="entry name" value="alpha/beta hydrolase"/>
    <property type="match status" value="1"/>
</dbReference>
<dbReference type="InterPro" id="IPR000383">
    <property type="entry name" value="Xaa-Pro-like_dom"/>
</dbReference>